<evidence type="ECO:0000259" key="1">
    <source>
        <dbReference type="Pfam" id="PF20094"/>
    </source>
</evidence>
<sequence length="407" mass="46606">VLSSNLNGQSIGRSKKNKSNVEKFVLVPFAEAIHSDSIKVVTFIEIPFYSLQFVKDGDEFKSGYQASIGIKGENSEDLGHQVWTDTIKVSNYSSTKSGIKNRKHYSNITIPVGGKYKVIGELQDNDTRKKGIRVKKLNFKEYSKIPKLMPPIFLLNLEGDWGFETGKIPTNGFRVREIGDGIDLKVSGFVDSGKFDVDIYLSNGTAMDSLMMQFSGYGDLGYFNENIFIPANQLKSLKNDFKIVLTQNGSTDIKKTAFSTYKPGISNYVYNIDLALRQMKYVMTNDERLQLKKKSKKDKEQLFYSFWKSRDPTPETEYNELMEEYYGRVWYANEHFDAWQPGWETDRGMIYVLFGPPDEIQRTHSSTSTSSLYQTWSYYKISKQFIFKDLNGFGDFRLETPFLGAGL</sequence>
<dbReference type="Pfam" id="PF20094">
    <property type="entry name" value="GWxTD_dom"/>
    <property type="match status" value="1"/>
</dbReference>
<organism evidence="2">
    <name type="scientific">marine metagenome</name>
    <dbReference type="NCBI Taxonomy" id="408172"/>
    <lineage>
        <taxon>unclassified sequences</taxon>
        <taxon>metagenomes</taxon>
        <taxon>ecological metagenomes</taxon>
    </lineage>
</organism>
<dbReference type="AlphaFoldDB" id="A0A381NH11"/>
<feature type="non-terminal residue" evidence="2">
    <location>
        <position position="1"/>
    </location>
</feature>
<dbReference type="InterPro" id="IPR030959">
    <property type="entry name" value="GWxTD_dom"/>
</dbReference>
<proteinExistence type="predicted"/>
<evidence type="ECO:0000313" key="2">
    <source>
        <dbReference type="EMBL" id="SUZ53384.1"/>
    </source>
</evidence>
<dbReference type="NCBIfam" id="TIGR04514">
    <property type="entry name" value="GWxTD_dom"/>
    <property type="match status" value="1"/>
</dbReference>
<accession>A0A381NH11</accession>
<gene>
    <name evidence="2" type="ORF">METZ01_LOCUS6238</name>
</gene>
<name>A0A381NH11_9ZZZZ</name>
<dbReference type="EMBL" id="UINC01000330">
    <property type="protein sequence ID" value="SUZ53384.1"/>
    <property type="molecule type" value="Genomic_DNA"/>
</dbReference>
<protein>
    <recommendedName>
        <fullName evidence="1">GWxTD domain-containing protein</fullName>
    </recommendedName>
</protein>
<reference evidence="2" key="1">
    <citation type="submission" date="2018-05" db="EMBL/GenBank/DDBJ databases">
        <authorList>
            <person name="Lanie J.A."/>
            <person name="Ng W.-L."/>
            <person name="Kazmierczak K.M."/>
            <person name="Andrzejewski T.M."/>
            <person name="Davidsen T.M."/>
            <person name="Wayne K.J."/>
            <person name="Tettelin H."/>
            <person name="Glass J.I."/>
            <person name="Rusch D."/>
            <person name="Podicherti R."/>
            <person name="Tsui H.-C.T."/>
            <person name="Winkler M.E."/>
        </authorList>
    </citation>
    <scope>NUCLEOTIDE SEQUENCE</scope>
</reference>
<feature type="domain" description="GWxTD" evidence="1">
    <location>
        <begin position="276"/>
        <end position="380"/>
    </location>
</feature>